<dbReference type="RefSeq" id="WP_146783450.1">
    <property type="nucleotide sequence ID" value="NZ_VOLT01000002.1"/>
</dbReference>
<reference evidence="2 3" key="1">
    <citation type="submission" date="2019-07" db="EMBL/GenBank/DDBJ databases">
        <title>Genomes of sea-ice associated Colwellia species.</title>
        <authorList>
            <person name="Bowman J.P."/>
        </authorList>
    </citation>
    <scope>NUCLEOTIDE SEQUENCE [LARGE SCALE GENOMIC DNA]</scope>
    <source>
        <strain evidence="2 3">ACAM 459</strain>
    </source>
</reference>
<accession>A0A5C6QPZ5</accession>
<evidence type="ECO:0000313" key="2">
    <source>
        <dbReference type="EMBL" id="TWX70672.1"/>
    </source>
</evidence>
<keyword evidence="3" id="KW-1185">Reference proteome</keyword>
<feature type="domain" description="DUF6701" evidence="1">
    <location>
        <begin position="706"/>
        <end position="1363"/>
    </location>
</feature>
<protein>
    <recommendedName>
        <fullName evidence="1">DUF6701 domain-containing protein</fullName>
    </recommendedName>
</protein>
<dbReference type="EMBL" id="VOLT01000002">
    <property type="protein sequence ID" value="TWX70672.1"/>
    <property type="molecule type" value="Genomic_DNA"/>
</dbReference>
<comment type="caution">
    <text evidence="2">The sequence shown here is derived from an EMBL/GenBank/DDBJ whole genome shotgun (WGS) entry which is preliminary data.</text>
</comment>
<dbReference type="OrthoDB" id="9790247at2"/>
<sequence length="1365" mass="148239">MNVQNKSLHYFIVFLLWALSIFSPAAFGVTEQVRINSSNDAAEELISDGKMYRNSTDLEFSYDSFAGGLQIIGMRFKSVDIPKGATINSAYIEFETDERDSGTTTLIIAGEDADSPKEFKNGKRDISKRTKTLASINWTPSAWNSTNELHQTPDISTIIQEIVDRTGWAANNNLVLIVEPGTGCTSSSCQRTAESYDGESGSAPLLVVEYTVVSSKLQVSTNNIIQEYDVSSYGGSSQDKTGTVEIRDAGLSLYLEGNRWQKIDLSYTVTTDTVIEFDFKSTTQGEIHGLGFDDNLSISQDKTFKVHGTQNWGISDFDMYSGSGVTHFTIPVGQFYTGNFQYLFFVNDDDSNPTGNSLYSNIVVYENTPPETGYCANVFVNGATTHASNGKIKSENSPTIYNDPTGVLTTKTLQGGNSLTCNGFANCSATGIPTNTLDLGAFLASSENSTLNVSTTMTIGDSGENNFGTINMKNGGTLNFSSNFDQYLIEKLTDGDKNSTGTSTINLVAGDYYIGKLQLFANTTINIVGGGQVRLFLKDHSDFGDKNSPEGNIKVNIGGAVEQLIIYGYKEVHIKKISKIKGLVYSQFKVSLEGEAELTGAASGGIELKLKNTAKIYYECNDSKPVIDHFEIDTLDGQGITCEADQIIIKACADASCNTVNPDAVDVQLSINNVPYKTVTVSGDNGTSTSYSYTTIGDAELSLDQTYECKETSSTPCIVDFKDSGFIFSDIPMQISGKSSNEGFNATTLSLRAVETNTTTGACINTFPNDTDVGVNLSYSCDGGDCKDLLSLSNNGNSYNLTETATAQDLNFSTDSTAIFTLNYPHAGKFIINAQKDVEVEDSDGSKIIKDFSASSNAFVERPFGIKLDFSNDSNGSKALAESSGGVIDTGGTPFKKAGESFTLTATAMQWINGQDETGAGSVPDGIPDDFVVFNQNTLKAENFEGGGITINNDLLLPNPGNNPVLNIIESNSFNASTSSLDNQYSFDEVGIIELNSTLASNDYFGAGDILGKITNVGRFTPAYFTQTVESHGTLNAYHYSSCDPITNDWTYAGQTRELSGLSVGAISYKELLAPIIHITAYNLKDGITQNYTESGFMKLLKAGIDITKPVADDETLRLEPIVTGEKVMLSSVMTRGEEPVVTTTKGVVSYTFNALDDFVYEHTKHSKIAPFPAKIPFLVTRVEDADAINLSTEPDSTEKVLTQGVEIRFGRWQLDNSYGPETSNLPVTMRTQHFIDDKFIDNEVENCQVPKVATKISTGEVGDGGLNLWDYRLVDLDAGDSLLPSNTDASVENKSFVKGVYQSLLFSAPGESRQGSLQFEYQVPPWLQYDWNNDEDFTNNPTATLTFGIYRGNDRIIYQREIPR</sequence>
<evidence type="ECO:0000313" key="3">
    <source>
        <dbReference type="Proteomes" id="UP000321822"/>
    </source>
</evidence>
<organism evidence="2 3">
    <name type="scientific">Colwellia demingiae</name>
    <dbReference type="NCBI Taxonomy" id="89401"/>
    <lineage>
        <taxon>Bacteria</taxon>
        <taxon>Pseudomonadati</taxon>
        <taxon>Pseudomonadota</taxon>
        <taxon>Gammaproteobacteria</taxon>
        <taxon>Alteromonadales</taxon>
        <taxon>Colwelliaceae</taxon>
        <taxon>Colwellia</taxon>
    </lineage>
</organism>
<proteinExistence type="predicted"/>
<dbReference type="Pfam" id="PF20419">
    <property type="entry name" value="DUF6701"/>
    <property type="match status" value="1"/>
</dbReference>
<name>A0A5C6QPZ5_9GAMM</name>
<dbReference type="Proteomes" id="UP000321822">
    <property type="component" value="Unassembled WGS sequence"/>
</dbReference>
<evidence type="ECO:0000259" key="1">
    <source>
        <dbReference type="Pfam" id="PF20419"/>
    </source>
</evidence>
<gene>
    <name evidence="2" type="ORF">ESZ36_03135</name>
</gene>
<dbReference type="InterPro" id="IPR046524">
    <property type="entry name" value="DUF6701"/>
</dbReference>